<evidence type="ECO:0000313" key="12">
    <source>
        <dbReference type="EMBL" id="KAG5555464.1"/>
    </source>
</evidence>
<evidence type="ECO:0000256" key="1">
    <source>
        <dbReference type="ARBA" id="ARBA00004448"/>
    </source>
</evidence>
<keyword evidence="13" id="KW-1185">Reference proteome</keyword>
<evidence type="ECO:0000256" key="6">
    <source>
        <dbReference type="ARBA" id="ARBA00022792"/>
    </source>
</evidence>
<feature type="repeat" description="Solcar" evidence="10">
    <location>
        <begin position="108"/>
        <end position="199"/>
    </location>
</feature>
<dbReference type="SUPFAM" id="SSF103506">
    <property type="entry name" value="Mitochondrial carrier"/>
    <property type="match status" value="1"/>
</dbReference>
<dbReference type="EMBL" id="JACTNZ010000003">
    <property type="protein sequence ID" value="KAG5555464.1"/>
    <property type="molecule type" value="Genomic_DNA"/>
</dbReference>
<evidence type="ECO:0000256" key="9">
    <source>
        <dbReference type="ARBA" id="ARBA00023136"/>
    </source>
</evidence>
<dbReference type="InterPro" id="IPR023395">
    <property type="entry name" value="MCP_dom_sf"/>
</dbReference>
<keyword evidence="6" id="KW-0999">Mitochondrion inner membrane</keyword>
<dbReference type="Pfam" id="PF00153">
    <property type="entry name" value="Mito_carr"/>
    <property type="match status" value="3"/>
</dbReference>
<evidence type="ECO:0000256" key="8">
    <source>
        <dbReference type="ARBA" id="ARBA00023128"/>
    </source>
</evidence>
<dbReference type="GO" id="GO:0005743">
    <property type="term" value="C:mitochondrial inner membrane"/>
    <property type="evidence" value="ECO:0007669"/>
    <property type="project" value="UniProtKB-SubCell"/>
</dbReference>
<dbReference type="PANTHER" id="PTHR45618">
    <property type="entry name" value="MITOCHONDRIAL DICARBOXYLATE CARRIER-RELATED"/>
    <property type="match status" value="1"/>
</dbReference>
<accession>A0AAV6KT76</accession>
<comment type="subcellular location">
    <subcellularLocation>
        <location evidence="1">Mitochondrion inner membrane</location>
        <topology evidence="1">Multi-pass membrane protein</topology>
    </subcellularLocation>
</comment>
<evidence type="ECO:0000256" key="3">
    <source>
        <dbReference type="ARBA" id="ARBA00022448"/>
    </source>
</evidence>
<evidence type="ECO:0000256" key="5">
    <source>
        <dbReference type="ARBA" id="ARBA00022737"/>
    </source>
</evidence>
<keyword evidence="7" id="KW-1133">Transmembrane helix</keyword>
<evidence type="ECO:0000256" key="10">
    <source>
        <dbReference type="PROSITE-ProRule" id="PRU00282"/>
    </source>
</evidence>
<dbReference type="InterPro" id="IPR050391">
    <property type="entry name" value="Mito_Metabolite_Transporter"/>
</dbReference>
<gene>
    <name evidence="12" type="ORF">RHGRI_006198</name>
</gene>
<sequence length="404" mass="43763">MGEEKSKSAAGSPVSVWPAVKPFVNGGAAGMLATCVVQPIDTIKVRIQLGEGSAVEVTKKIIRNEGIGGFYKGLSAGLLRQATYTTTRLGTFKILTKKAIAANGGKPLPLYQKALCGLTAGAIGACVGTPADLALVRMQADATLPPSQRRNYKNVFHALYRIIADEGVLALWKGAGPTVVRAMALNMGMLASYDQSVEFFRDSLGWDETRAVVVCSSLEADNSTLLFAVHLAVQLPSLRVLPYMFHEGVELWIRSSLQPLGNLGWSLFLSNLEKQLNQRRLFFAKDWGGASAVSGFFASACSLPFDYIKTQIQKMQPDAEGKYPYTGSLDCAIKTLKSRGPLEFYKGFPVYCVRIAPHVMVCKGLHPTSRKLASTNMQVKPLLKLAPVFKQLKALSLLEGDDVN</sequence>
<feature type="repeat" description="Solcar" evidence="10">
    <location>
        <begin position="279"/>
        <end position="372"/>
    </location>
</feature>
<evidence type="ECO:0000256" key="2">
    <source>
        <dbReference type="ARBA" id="ARBA00006375"/>
    </source>
</evidence>
<keyword evidence="4 10" id="KW-0812">Transmembrane</keyword>
<dbReference type="AlphaFoldDB" id="A0AAV6KT76"/>
<keyword evidence="9 10" id="KW-0472">Membrane</keyword>
<evidence type="ECO:0000313" key="13">
    <source>
        <dbReference type="Proteomes" id="UP000823749"/>
    </source>
</evidence>
<dbReference type="FunFam" id="1.50.40.10:FF:000009">
    <property type="entry name" value="Mitochondrial 2-oxoglutarate/malate carrier protein"/>
    <property type="match status" value="1"/>
</dbReference>
<feature type="repeat" description="Solcar" evidence="10">
    <location>
        <begin position="17"/>
        <end position="98"/>
    </location>
</feature>
<dbReference type="InterPro" id="IPR018108">
    <property type="entry name" value="MCP_transmembrane"/>
</dbReference>
<dbReference type="PROSITE" id="PS50920">
    <property type="entry name" value="SOLCAR"/>
    <property type="match status" value="3"/>
</dbReference>
<evidence type="ECO:0000256" key="4">
    <source>
        <dbReference type="ARBA" id="ARBA00022692"/>
    </source>
</evidence>
<comment type="caution">
    <text evidence="12">The sequence shown here is derived from an EMBL/GenBank/DDBJ whole genome shotgun (WGS) entry which is preliminary data.</text>
</comment>
<keyword evidence="5" id="KW-0677">Repeat</keyword>
<keyword evidence="3 11" id="KW-0813">Transport</keyword>
<evidence type="ECO:0000256" key="7">
    <source>
        <dbReference type="ARBA" id="ARBA00022989"/>
    </source>
</evidence>
<protein>
    <submittedName>
        <fullName evidence="12">Uncharacterized protein</fullName>
    </submittedName>
</protein>
<dbReference type="Gene3D" id="1.50.40.10">
    <property type="entry name" value="Mitochondrial carrier domain"/>
    <property type="match status" value="1"/>
</dbReference>
<comment type="similarity">
    <text evidence="2 11">Belongs to the mitochondrial carrier (TC 2.A.29) family.</text>
</comment>
<proteinExistence type="inferred from homology"/>
<dbReference type="Proteomes" id="UP000823749">
    <property type="component" value="Chromosome 3"/>
</dbReference>
<name>A0AAV6KT76_9ERIC</name>
<evidence type="ECO:0000256" key="11">
    <source>
        <dbReference type="RuleBase" id="RU000488"/>
    </source>
</evidence>
<keyword evidence="8" id="KW-0496">Mitochondrion</keyword>
<organism evidence="12 13">
    <name type="scientific">Rhododendron griersonianum</name>
    <dbReference type="NCBI Taxonomy" id="479676"/>
    <lineage>
        <taxon>Eukaryota</taxon>
        <taxon>Viridiplantae</taxon>
        <taxon>Streptophyta</taxon>
        <taxon>Embryophyta</taxon>
        <taxon>Tracheophyta</taxon>
        <taxon>Spermatophyta</taxon>
        <taxon>Magnoliopsida</taxon>
        <taxon>eudicotyledons</taxon>
        <taxon>Gunneridae</taxon>
        <taxon>Pentapetalae</taxon>
        <taxon>asterids</taxon>
        <taxon>Ericales</taxon>
        <taxon>Ericaceae</taxon>
        <taxon>Ericoideae</taxon>
        <taxon>Rhodoreae</taxon>
        <taxon>Rhododendron</taxon>
    </lineage>
</organism>
<reference evidence="12" key="1">
    <citation type="submission" date="2020-08" db="EMBL/GenBank/DDBJ databases">
        <title>Plant Genome Project.</title>
        <authorList>
            <person name="Zhang R.-G."/>
        </authorList>
    </citation>
    <scope>NUCLEOTIDE SEQUENCE</scope>
    <source>
        <strain evidence="12">WSP0</strain>
        <tissue evidence="12">Leaf</tissue>
    </source>
</reference>